<sequence>MPSTPSCKIGRSLSLLCLATCIGGIAKVDAELGDGAHFGDRTTEGAFRQLAIAWVSDVHLQPHYSTLVPPMERCGPQRHEPPESPESAQRAILEVETAPELGRAGCGSSRMLFDKTLSFLNGLVAHSHAAEAAGHPMASSTDSSAAKTAFIHYPLPPINTILLTGDFAHSRKNADPNYIKEALKEFTNGLLKRFPQQSAVLRKRQSQVTATNGIQLVLVVGNHDFPPDALLPPQRTRWANILYNIWKPVLPEGELTRETFLRGMYYSTDLREAPQLRVLCLNTNLYAAKLRKAAKALLEANKDKGNEEDGDDSLPTAEEDEAEEVDPARQFEWLARELRSARARGQQVIICGHIMPAVTVRLNTFTYFRDNWENAYTTRYRDLISEYSDVVIAQLYGHQHEGTMVSLLPRGAPAWIAAAAAGPGCNPLQPSMPTALLTIPSISPQNGNNPAMRVLLFNALQNNREDLQPHGERNSPRAKVNAYALADYTQYHLPLYGFVGRSGFGRTDPEFEFESSFQDTFRPFLRCAKPRQLSLVDAAEGREICATSVGPRCIDGSTALQVADAVGRSPFAYVAYMNHRYAGGKDAASAAVSCSSLAVTEEDFIECIHQMK</sequence>
<accession>U6LN70</accession>
<dbReference type="VEuPathDB" id="ToxoDB:EBH_0086210"/>
<dbReference type="EMBL" id="HG712375">
    <property type="protein sequence ID" value="CDJ50718.1"/>
    <property type="molecule type" value="Genomic_DNA"/>
</dbReference>
<dbReference type="Proteomes" id="UP000030750">
    <property type="component" value="Unassembled WGS sequence"/>
</dbReference>
<keyword evidence="1" id="KW-0378">Hydrolase</keyword>
<feature type="region of interest" description="Disordered" evidence="3">
    <location>
        <begin position="301"/>
        <end position="326"/>
    </location>
</feature>
<evidence type="ECO:0000256" key="2">
    <source>
        <dbReference type="ARBA" id="ARBA00023180"/>
    </source>
</evidence>
<reference evidence="6" key="2">
    <citation type="submission" date="2013-10" db="EMBL/GenBank/DDBJ databases">
        <authorList>
            <person name="Aslett M."/>
        </authorList>
    </citation>
    <scope>NUCLEOTIDE SEQUENCE [LARGE SCALE GENOMIC DNA]</scope>
    <source>
        <strain evidence="6">Houghton</strain>
    </source>
</reference>
<evidence type="ECO:0000256" key="1">
    <source>
        <dbReference type="ARBA" id="ARBA00022801"/>
    </source>
</evidence>
<name>U6LN70_9EIME</name>
<evidence type="ECO:0000256" key="4">
    <source>
        <dbReference type="SAM" id="SignalP"/>
    </source>
</evidence>
<dbReference type="Gene3D" id="3.60.21.10">
    <property type="match status" value="1"/>
</dbReference>
<dbReference type="PANTHER" id="PTHR10340">
    <property type="entry name" value="SPHINGOMYELIN PHOSPHODIESTERASE"/>
    <property type="match status" value="1"/>
</dbReference>
<feature type="domain" description="Calcineurin-like phosphoesterase" evidence="5">
    <location>
        <begin position="157"/>
        <end position="401"/>
    </location>
</feature>
<dbReference type="InterPro" id="IPR004843">
    <property type="entry name" value="Calcineurin-like_PHP"/>
</dbReference>
<dbReference type="PANTHER" id="PTHR10340:SF57">
    <property type="entry name" value="METALLOPHOS DOMAIN-CONTAINING PROTEIN"/>
    <property type="match status" value="1"/>
</dbReference>
<reference evidence="6" key="1">
    <citation type="submission" date="2013-10" db="EMBL/GenBank/DDBJ databases">
        <title>Genomic analysis of the causative agents of coccidiosis in chickens.</title>
        <authorList>
            <person name="Reid A.J."/>
            <person name="Blake D."/>
            <person name="Billington K."/>
            <person name="Browne H."/>
            <person name="Dunn M."/>
            <person name="Hung S."/>
            <person name="Kawahara F."/>
            <person name="Miranda-Saavedra D."/>
            <person name="Mourier T."/>
            <person name="Nagra H."/>
            <person name="Otto T.D."/>
            <person name="Rawlings N."/>
            <person name="Sanchez A."/>
            <person name="Sanders M."/>
            <person name="Subramaniam C."/>
            <person name="Tay Y."/>
            <person name="Dear P."/>
            <person name="Doerig C."/>
            <person name="Gruber A."/>
            <person name="Parkinson J."/>
            <person name="Shirley M."/>
            <person name="Wan K.L."/>
            <person name="Berriman M."/>
            <person name="Tomley F."/>
            <person name="Pain A."/>
        </authorList>
    </citation>
    <scope>NUCLEOTIDE SEQUENCE [LARGE SCALE GENOMIC DNA]</scope>
    <source>
        <strain evidence="6">Houghton</strain>
    </source>
</reference>
<dbReference type="SUPFAM" id="SSF56300">
    <property type="entry name" value="Metallo-dependent phosphatases"/>
    <property type="match status" value="1"/>
</dbReference>
<keyword evidence="2" id="KW-0325">Glycoprotein</keyword>
<evidence type="ECO:0000313" key="6">
    <source>
        <dbReference type="EMBL" id="CDJ50718.1"/>
    </source>
</evidence>
<gene>
    <name evidence="6" type="ORF">EBH_0086210</name>
</gene>
<keyword evidence="4" id="KW-0732">Signal</keyword>
<organism evidence="6 7">
    <name type="scientific">Eimeria brunetti</name>
    <dbReference type="NCBI Taxonomy" id="51314"/>
    <lineage>
        <taxon>Eukaryota</taxon>
        <taxon>Sar</taxon>
        <taxon>Alveolata</taxon>
        <taxon>Apicomplexa</taxon>
        <taxon>Conoidasida</taxon>
        <taxon>Coccidia</taxon>
        <taxon>Eucoccidiorida</taxon>
        <taxon>Eimeriorina</taxon>
        <taxon>Eimeriidae</taxon>
        <taxon>Eimeria</taxon>
    </lineage>
</organism>
<evidence type="ECO:0000259" key="5">
    <source>
        <dbReference type="Pfam" id="PF00149"/>
    </source>
</evidence>
<dbReference type="GO" id="GO:0008081">
    <property type="term" value="F:phosphoric diester hydrolase activity"/>
    <property type="evidence" value="ECO:0007669"/>
    <property type="project" value="TreeGrafter"/>
</dbReference>
<proteinExistence type="predicted"/>
<evidence type="ECO:0000313" key="7">
    <source>
        <dbReference type="Proteomes" id="UP000030750"/>
    </source>
</evidence>
<feature type="compositionally biased region" description="Acidic residues" evidence="3">
    <location>
        <begin position="308"/>
        <end position="325"/>
    </location>
</feature>
<protein>
    <recommendedName>
        <fullName evidence="5">Calcineurin-like phosphoesterase domain-containing protein</fullName>
    </recommendedName>
</protein>
<dbReference type="Pfam" id="PF00149">
    <property type="entry name" value="Metallophos"/>
    <property type="match status" value="1"/>
</dbReference>
<dbReference type="OrthoDB" id="348678at2759"/>
<feature type="chain" id="PRO_5004672699" description="Calcineurin-like phosphoesterase domain-containing protein" evidence="4">
    <location>
        <begin position="31"/>
        <end position="612"/>
    </location>
</feature>
<keyword evidence="7" id="KW-1185">Reference proteome</keyword>
<dbReference type="GO" id="GO:0005615">
    <property type="term" value="C:extracellular space"/>
    <property type="evidence" value="ECO:0007669"/>
    <property type="project" value="TreeGrafter"/>
</dbReference>
<feature type="signal peptide" evidence="4">
    <location>
        <begin position="1"/>
        <end position="30"/>
    </location>
</feature>
<evidence type="ECO:0000256" key="3">
    <source>
        <dbReference type="SAM" id="MobiDB-lite"/>
    </source>
</evidence>
<dbReference type="InterPro" id="IPR029052">
    <property type="entry name" value="Metallo-depent_PP-like"/>
</dbReference>
<dbReference type="AlphaFoldDB" id="U6LN70"/>